<dbReference type="EMBL" id="LXWN01000002">
    <property type="protein sequence ID" value="PTL87482.1"/>
    <property type="molecule type" value="Genomic_DNA"/>
</dbReference>
<organism evidence="7 9">
    <name type="scientific">Candidatus Nitrosopelagicus brevis</name>
    <dbReference type="NCBI Taxonomy" id="1410606"/>
    <lineage>
        <taxon>Archaea</taxon>
        <taxon>Nitrososphaerota</taxon>
    </lineage>
</organism>
<dbReference type="PROSITE" id="PS51296">
    <property type="entry name" value="RIESKE"/>
    <property type="match status" value="1"/>
</dbReference>
<protein>
    <submittedName>
        <fullName evidence="8">(2Fe-2S)-binding protein</fullName>
    </submittedName>
    <submittedName>
        <fullName evidence="7">Putative 3-phenylpropionate/cinnamic acid dioxygenase ferredoxin subunit</fullName>
    </submittedName>
</protein>
<dbReference type="Gene3D" id="2.102.10.10">
    <property type="entry name" value="Rieske [2Fe-2S] iron-sulphur domain"/>
    <property type="match status" value="1"/>
</dbReference>
<dbReference type="Pfam" id="PF00355">
    <property type="entry name" value="Rieske"/>
    <property type="match status" value="1"/>
</dbReference>
<evidence type="ECO:0000313" key="7">
    <source>
        <dbReference type="EMBL" id="AJA92439.1"/>
    </source>
</evidence>
<dbReference type="STRING" id="1410606.T478_0233"/>
<keyword evidence="7" id="KW-0560">Oxidoreductase</keyword>
<keyword evidence="3" id="KW-0408">Iron</keyword>
<dbReference type="GO" id="GO:0046872">
    <property type="term" value="F:metal ion binding"/>
    <property type="evidence" value="ECO:0007669"/>
    <property type="project" value="UniProtKB-KW"/>
</dbReference>
<dbReference type="GO" id="GO:0051537">
    <property type="term" value="F:2 iron, 2 sulfur cluster binding"/>
    <property type="evidence" value="ECO:0007669"/>
    <property type="project" value="UniProtKB-KW"/>
</dbReference>
<evidence type="ECO:0000256" key="1">
    <source>
        <dbReference type="ARBA" id="ARBA00022714"/>
    </source>
</evidence>
<dbReference type="CDD" id="cd03528">
    <property type="entry name" value="Rieske_RO_ferredoxin"/>
    <property type="match status" value="1"/>
</dbReference>
<name>A0A0A7V048_9ARCH</name>
<keyword evidence="10" id="KW-1185">Reference proteome</keyword>
<sequence>MGRIIACKSSELEAGKMKKVSVDSKEILVANVNGNYFACDDTCTHAGASLSEGSLENSTVTCGWHAAQFSCETGKMEKFPAKINDLKSYTVVVESEDVFIEI</sequence>
<accession>A0A0A7V048</accession>
<dbReference type="Proteomes" id="UP000241022">
    <property type="component" value="Unassembled WGS sequence"/>
</dbReference>
<evidence type="ECO:0000313" key="9">
    <source>
        <dbReference type="Proteomes" id="UP000030944"/>
    </source>
</evidence>
<dbReference type="GeneID" id="24816132"/>
<reference evidence="8" key="2">
    <citation type="submission" date="2016-05" db="EMBL/GenBank/DDBJ databases">
        <authorList>
            <person name="Lavstsen T."/>
            <person name="Jespersen J.S."/>
        </authorList>
    </citation>
    <scope>NUCLEOTIDE SEQUENCE [LARGE SCALE GENOMIC DNA]</scope>
    <source>
        <strain evidence="8">U25</strain>
    </source>
</reference>
<comment type="cofactor">
    <cofactor evidence="5">
        <name>[2Fe-2S] cluster</name>
        <dbReference type="ChEBI" id="CHEBI:190135"/>
    </cofactor>
</comment>
<reference evidence="8 10" key="3">
    <citation type="submission" date="2018-04" db="EMBL/GenBank/DDBJ databases">
        <title>Transcriptomics of ammonia oxidizing archaea.</title>
        <authorList>
            <person name="Carini P."/>
        </authorList>
    </citation>
    <scope>NUCLEOTIDE SEQUENCE [LARGE SCALE GENOMIC DNA]</scope>
    <source>
        <strain evidence="8 10">U25</strain>
    </source>
</reference>
<keyword evidence="2" id="KW-0479">Metal-binding</keyword>
<evidence type="ECO:0000259" key="6">
    <source>
        <dbReference type="PROSITE" id="PS51296"/>
    </source>
</evidence>
<evidence type="ECO:0000256" key="2">
    <source>
        <dbReference type="ARBA" id="ARBA00022723"/>
    </source>
</evidence>
<keyword evidence="4" id="KW-0411">Iron-sulfur</keyword>
<reference evidence="7 9" key="1">
    <citation type="journal article" date="2015" name="Proc. Natl. Acad. Sci. U.S.A.">
        <title>Genomic and proteomic characterization of "Candidatus Nitrosopelagicus brevis": An ammonia-oxidizing archaeon from the open ocean.</title>
        <authorList>
            <person name="Santoro A.E."/>
            <person name="Dupont C.L."/>
            <person name="Richter R.A."/>
            <person name="Craig M.T."/>
            <person name="Carini P."/>
            <person name="McIlvin M.R."/>
            <person name="Yang Y."/>
            <person name="Orsi W.D."/>
            <person name="Moran D.M."/>
            <person name="Saito M.A."/>
        </authorList>
    </citation>
    <scope>NUCLEOTIDE SEQUENCE [LARGE SCALE GENOMIC DNA]</scope>
    <source>
        <strain evidence="7">CN25</strain>
        <strain evidence="9">V2</strain>
    </source>
</reference>
<evidence type="ECO:0000256" key="5">
    <source>
        <dbReference type="ARBA" id="ARBA00034078"/>
    </source>
</evidence>
<feature type="domain" description="Rieske" evidence="6">
    <location>
        <begin position="4"/>
        <end position="100"/>
    </location>
</feature>
<dbReference type="KEGG" id="nbv:T478_0233"/>
<evidence type="ECO:0000313" key="8">
    <source>
        <dbReference type="EMBL" id="PTL87482.1"/>
    </source>
</evidence>
<dbReference type="InterPro" id="IPR036922">
    <property type="entry name" value="Rieske_2Fe-2S_sf"/>
</dbReference>
<dbReference type="EMBL" id="CP007026">
    <property type="protein sequence ID" value="AJA92439.1"/>
    <property type="molecule type" value="Genomic_DNA"/>
</dbReference>
<dbReference type="RefSeq" id="WP_048104523.1">
    <property type="nucleotide sequence ID" value="NZ_CP007026.1"/>
</dbReference>
<dbReference type="GO" id="GO:0051213">
    <property type="term" value="F:dioxygenase activity"/>
    <property type="evidence" value="ECO:0007669"/>
    <property type="project" value="UniProtKB-KW"/>
</dbReference>
<evidence type="ECO:0000256" key="4">
    <source>
        <dbReference type="ARBA" id="ARBA00023014"/>
    </source>
</evidence>
<dbReference type="PANTHER" id="PTHR21496">
    <property type="entry name" value="FERREDOXIN-RELATED"/>
    <property type="match status" value="1"/>
</dbReference>
<dbReference type="SUPFAM" id="SSF50022">
    <property type="entry name" value="ISP domain"/>
    <property type="match status" value="1"/>
</dbReference>
<evidence type="ECO:0000256" key="3">
    <source>
        <dbReference type="ARBA" id="ARBA00023004"/>
    </source>
</evidence>
<dbReference type="AlphaFoldDB" id="A0A0A7V048"/>
<keyword evidence="1" id="KW-0001">2Fe-2S</keyword>
<dbReference type="PANTHER" id="PTHR21496:SF0">
    <property type="entry name" value="RIESKE DOMAIN-CONTAINING PROTEIN"/>
    <property type="match status" value="1"/>
</dbReference>
<dbReference type="Proteomes" id="UP000030944">
    <property type="component" value="Chromosome"/>
</dbReference>
<dbReference type="HOGENOM" id="CLU_055690_5_0_2"/>
<evidence type="ECO:0000313" key="10">
    <source>
        <dbReference type="Proteomes" id="UP000241022"/>
    </source>
</evidence>
<keyword evidence="7" id="KW-0223">Dioxygenase</keyword>
<dbReference type="OrthoDB" id="6837at2157"/>
<gene>
    <name evidence="8" type="ORF">A7X95_06235</name>
    <name evidence="7" type="ORF">T478_0233</name>
</gene>
<proteinExistence type="predicted"/>
<dbReference type="InterPro" id="IPR017941">
    <property type="entry name" value="Rieske_2Fe-2S"/>
</dbReference>